<feature type="transmembrane region" description="Helical" evidence="1">
    <location>
        <begin position="123"/>
        <end position="147"/>
    </location>
</feature>
<evidence type="ECO:0000313" key="2">
    <source>
        <dbReference type="EMBL" id="QDG54377.1"/>
    </source>
</evidence>
<reference evidence="2 3" key="1">
    <citation type="submission" date="2019-06" db="EMBL/GenBank/DDBJ databases">
        <title>Persicimonas caeni gen. nov., sp. nov., a predatory bacterium isolated from solar saltern.</title>
        <authorList>
            <person name="Wang S."/>
        </authorList>
    </citation>
    <scope>NUCLEOTIDE SEQUENCE [LARGE SCALE GENOMIC DNA]</scope>
    <source>
        <strain evidence="2 3">YN101</strain>
    </source>
</reference>
<evidence type="ECO:0008006" key="4">
    <source>
        <dbReference type="Google" id="ProtNLM"/>
    </source>
</evidence>
<evidence type="ECO:0000256" key="1">
    <source>
        <dbReference type="SAM" id="Phobius"/>
    </source>
</evidence>
<keyword evidence="1" id="KW-0472">Membrane</keyword>
<organism evidence="2 3">
    <name type="scientific">Persicimonas caeni</name>
    <dbReference type="NCBI Taxonomy" id="2292766"/>
    <lineage>
        <taxon>Bacteria</taxon>
        <taxon>Deltaproteobacteria</taxon>
        <taxon>Bradymonadales</taxon>
        <taxon>Bradymonadaceae</taxon>
        <taxon>Persicimonas</taxon>
    </lineage>
</organism>
<evidence type="ECO:0000313" key="3">
    <source>
        <dbReference type="Proteomes" id="UP000315995"/>
    </source>
</evidence>
<sequence>MQVGRAVFAGVAGALAMTVAALVFGELGIAVSLESLLGTFLGFEPGSGAGWLAGLVAHLIVGAWFAVIYVHGFEDLTGRAGWSVGAAFSMIHIILAGFLVTFLPMVLPHATVQPGMFMAHEGLAGVCVFMLLHIVYGAVVGSVYAFLLTPLYSSRNALV</sequence>
<name>A0A4Y6Q2G8_PERCE</name>
<keyword evidence="3" id="KW-1185">Reference proteome</keyword>
<keyword evidence="1" id="KW-0812">Transmembrane</keyword>
<accession>A0A4Y6Q2G8</accession>
<feature type="transmembrane region" description="Helical" evidence="1">
    <location>
        <begin position="49"/>
        <end position="70"/>
    </location>
</feature>
<dbReference type="EMBL" id="CP041186">
    <property type="protein sequence ID" value="QDG54377.1"/>
    <property type="molecule type" value="Genomic_DNA"/>
</dbReference>
<keyword evidence="1" id="KW-1133">Transmembrane helix</keyword>
<dbReference type="Proteomes" id="UP000315995">
    <property type="component" value="Chromosome"/>
</dbReference>
<feature type="transmembrane region" description="Helical" evidence="1">
    <location>
        <begin position="82"/>
        <end position="103"/>
    </location>
</feature>
<gene>
    <name evidence="2" type="ORF">FIV42_27625</name>
</gene>
<protein>
    <recommendedName>
        <fullName evidence="4">Histidine kinase</fullName>
    </recommendedName>
</protein>
<dbReference type="RefSeq" id="WP_141200821.1">
    <property type="nucleotide sequence ID" value="NZ_CP041186.1"/>
</dbReference>
<accession>A0A5B8YEH1</accession>
<proteinExistence type="predicted"/>
<dbReference type="AlphaFoldDB" id="A0A4Y6Q2G8"/>